<dbReference type="OrthoDB" id="1263265at2"/>
<dbReference type="Pfam" id="PF04325">
    <property type="entry name" value="DUF465"/>
    <property type="match status" value="1"/>
</dbReference>
<keyword evidence="2" id="KW-1185">Reference proteome</keyword>
<dbReference type="RefSeq" id="WP_092020710.1">
    <property type="nucleotide sequence ID" value="NZ_FOUE01000001.1"/>
</dbReference>
<dbReference type="EMBL" id="FOUE01000001">
    <property type="protein sequence ID" value="SFM00180.1"/>
    <property type="molecule type" value="Genomic_DNA"/>
</dbReference>
<accession>A0A1I4MAJ4</accession>
<evidence type="ECO:0000313" key="2">
    <source>
        <dbReference type="Proteomes" id="UP000198519"/>
    </source>
</evidence>
<protein>
    <recommendedName>
        <fullName evidence="3">DUF465 domain-containing protein</fullName>
    </recommendedName>
</protein>
<reference evidence="2" key="1">
    <citation type="submission" date="2016-10" db="EMBL/GenBank/DDBJ databases">
        <authorList>
            <person name="Varghese N."/>
            <person name="Submissions S."/>
        </authorList>
    </citation>
    <scope>NUCLEOTIDE SEQUENCE [LARGE SCALE GENOMIC DNA]</scope>
    <source>
        <strain evidence="2">CGMCC 1.7061</strain>
    </source>
</reference>
<evidence type="ECO:0000313" key="1">
    <source>
        <dbReference type="EMBL" id="SFM00180.1"/>
    </source>
</evidence>
<dbReference type="STRING" id="488535.SAMN04487963_0953"/>
<dbReference type="InterPro" id="IPR038444">
    <property type="entry name" value="DUF465_sf"/>
</dbReference>
<name>A0A1I4MAJ4_9GAMM</name>
<gene>
    <name evidence="1" type="ORF">SAMN04487963_0953</name>
</gene>
<dbReference type="InterPro" id="IPR007420">
    <property type="entry name" value="DUF465"/>
</dbReference>
<dbReference type="AlphaFoldDB" id="A0A1I4MAJ4"/>
<sequence length="80" mass="9577">MSISDHALNLDFPDYKDAILELRKTDPQFRELSDQYDALDKKIRGLEVRDVPTDDDHFRDMKMERAHLKDKLYHQFSNHS</sequence>
<dbReference type="Proteomes" id="UP000198519">
    <property type="component" value="Unassembled WGS sequence"/>
</dbReference>
<evidence type="ECO:0008006" key="3">
    <source>
        <dbReference type="Google" id="ProtNLM"/>
    </source>
</evidence>
<organism evidence="1 2">
    <name type="scientific">Marinobacter zhejiangensis</name>
    <dbReference type="NCBI Taxonomy" id="488535"/>
    <lineage>
        <taxon>Bacteria</taxon>
        <taxon>Pseudomonadati</taxon>
        <taxon>Pseudomonadota</taxon>
        <taxon>Gammaproteobacteria</taxon>
        <taxon>Pseudomonadales</taxon>
        <taxon>Marinobacteraceae</taxon>
        <taxon>Marinobacter</taxon>
    </lineage>
</organism>
<proteinExistence type="predicted"/>
<dbReference type="Gene3D" id="6.10.280.50">
    <property type="match status" value="1"/>
</dbReference>